<protein>
    <recommendedName>
        <fullName evidence="1">RNA ligase domain-containing protein</fullName>
    </recommendedName>
</protein>
<gene>
    <name evidence="2" type="ORF">N0V89_006957</name>
</gene>
<keyword evidence="3" id="KW-1185">Reference proteome</keyword>
<dbReference type="RefSeq" id="XP_056069970.1">
    <property type="nucleotide sequence ID" value="XM_056215723.1"/>
</dbReference>
<dbReference type="Proteomes" id="UP001140513">
    <property type="component" value="Unassembled WGS sequence"/>
</dbReference>
<comment type="caution">
    <text evidence="2">The sequence shown here is derived from an EMBL/GenBank/DDBJ whole genome shotgun (WGS) entry which is preliminary data.</text>
</comment>
<organism evidence="2 3">
    <name type="scientific">Didymosphaeria variabile</name>
    <dbReference type="NCBI Taxonomy" id="1932322"/>
    <lineage>
        <taxon>Eukaryota</taxon>
        <taxon>Fungi</taxon>
        <taxon>Dikarya</taxon>
        <taxon>Ascomycota</taxon>
        <taxon>Pezizomycotina</taxon>
        <taxon>Dothideomycetes</taxon>
        <taxon>Pleosporomycetidae</taxon>
        <taxon>Pleosporales</taxon>
        <taxon>Massarineae</taxon>
        <taxon>Didymosphaeriaceae</taxon>
        <taxon>Didymosphaeria</taxon>
    </lineage>
</organism>
<dbReference type="GeneID" id="80910487"/>
<reference evidence="2" key="1">
    <citation type="submission" date="2022-10" db="EMBL/GenBank/DDBJ databases">
        <title>Tapping the CABI collections for fungal endophytes: first genome assemblies for Collariella, Neodidymelliopsis, Ascochyta clinopodiicola, Didymella pomorum, Didymosphaeria variabile, Neocosmospora piperis and Neocucurbitaria cava.</title>
        <authorList>
            <person name="Hill R."/>
        </authorList>
    </citation>
    <scope>NUCLEOTIDE SEQUENCE</scope>
    <source>
        <strain evidence="2">IMI 356815</strain>
    </source>
</reference>
<evidence type="ECO:0000313" key="2">
    <source>
        <dbReference type="EMBL" id="KAJ4351614.1"/>
    </source>
</evidence>
<dbReference type="InterPro" id="IPR021122">
    <property type="entry name" value="RNA_ligase_dom_REL/Rnl2"/>
</dbReference>
<feature type="domain" description="RNA ligase" evidence="1">
    <location>
        <begin position="65"/>
        <end position="262"/>
    </location>
</feature>
<dbReference type="Pfam" id="PF09414">
    <property type="entry name" value="RNA_ligase"/>
    <property type="match status" value="1"/>
</dbReference>
<dbReference type="AlphaFoldDB" id="A0A9W8XIJ8"/>
<dbReference type="SUPFAM" id="SSF56091">
    <property type="entry name" value="DNA ligase/mRNA capping enzyme, catalytic domain"/>
    <property type="match status" value="1"/>
</dbReference>
<accession>A0A9W8XIJ8</accession>
<evidence type="ECO:0000259" key="1">
    <source>
        <dbReference type="Pfam" id="PF09414"/>
    </source>
</evidence>
<dbReference type="EMBL" id="JAPEUX010000005">
    <property type="protein sequence ID" value="KAJ4351614.1"/>
    <property type="molecule type" value="Genomic_DNA"/>
</dbReference>
<evidence type="ECO:0000313" key="3">
    <source>
        <dbReference type="Proteomes" id="UP001140513"/>
    </source>
</evidence>
<sequence>MATSETKSTLYPKITTHIKEVSLRALHHTPYDSSPNPIFQVIKTLRYKLRNPDSPEQEPTLEPIPIVGTVKLHGTHADILVTSDNIIILQSRNNAVLLKTADNLGFANAMSWKQPTILRLRDQFLTRWKELNPNKTLSTELPITIAGEWIGEKIRKGVAISRLSRRLVIISAKINGAWVTDNDYADIEAPEDDIYNISRAGTYHSILYPEEPHKTINELEALADTIAAHCPFAESFGISGEGEGLVWKLVPYISDSDLWFKTKGGHFKPTFTPAPKKPPVDQAEKCELAKALAKSWCSEQRLEQGWDYLREKGIEQNMKGIGAFLKWVQVDILTEEKGYVAEHGVDEELLRKEIIGRAKPWYLEKYAAVR</sequence>
<name>A0A9W8XIJ8_9PLEO</name>
<dbReference type="OrthoDB" id="10005335at2759"/>
<proteinExistence type="predicted"/>